<accession>A0A6G4WJU6</accession>
<dbReference type="Proteomes" id="UP001642900">
    <property type="component" value="Unassembled WGS sequence"/>
</dbReference>
<reference evidence="1 2" key="1">
    <citation type="submission" date="2020-02" db="EMBL/GenBank/DDBJ databases">
        <title>Genome sequence of strain CCNWXJ40-4.</title>
        <authorList>
            <person name="Gao J."/>
            <person name="Sun J."/>
        </authorList>
    </citation>
    <scope>NUCLEOTIDE SEQUENCE [LARGE SCALE GENOMIC DNA]</scope>
    <source>
        <strain evidence="1 2">CCNWXJ 40-4</strain>
    </source>
</reference>
<comment type="caution">
    <text evidence="1">The sequence shown here is derived from an EMBL/GenBank/DDBJ whole genome shotgun (WGS) entry which is preliminary data.</text>
</comment>
<name>A0A6G4WJU6_9HYPH</name>
<keyword evidence="2" id="KW-1185">Reference proteome</keyword>
<proteinExistence type="predicted"/>
<dbReference type="EMBL" id="JAAKZF010000058">
    <property type="protein sequence ID" value="NGO54628.1"/>
    <property type="molecule type" value="Genomic_DNA"/>
</dbReference>
<evidence type="ECO:0000313" key="1">
    <source>
        <dbReference type="EMBL" id="NGO54628.1"/>
    </source>
</evidence>
<gene>
    <name evidence="1" type="ORF">G6N73_26475</name>
</gene>
<dbReference type="RefSeq" id="WP_165032963.1">
    <property type="nucleotide sequence ID" value="NZ_JAAKZF010000058.1"/>
</dbReference>
<protein>
    <submittedName>
        <fullName evidence="1">Uncharacterized protein</fullName>
    </submittedName>
</protein>
<dbReference type="AlphaFoldDB" id="A0A6G4WJU6"/>
<sequence length="102" mass="11676">MPEPSGRQKPSAWTLSKAHDAGELVRVRCAHCNIVRHYYPTDLQKLAGDLPAAAIQMRCEKCGKTEWMRATFERLSAAERQAIRVRRLAGVKMVRKVIWQDE</sequence>
<organism evidence="1 2">
    <name type="scientific">Allomesorhizobium camelthorni</name>
    <dbReference type="NCBI Taxonomy" id="475069"/>
    <lineage>
        <taxon>Bacteria</taxon>
        <taxon>Pseudomonadati</taxon>
        <taxon>Pseudomonadota</taxon>
        <taxon>Alphaproteobacteria</taxon>
        <taxon>Hyphomicrobiales</taxon>
        <taxon>Phyllobacteriaceae</taxon>
        <taxon>Allomesorhizobium</taxon>
    </lineage>
</organism>
<evidence type="ECO:0000313" key="2">
    <source>
        <dbReference type="Proteomes" id="UP001642900"/>
    </source>
</evidence>